<feature type="transmembrane region" description="Helical" evidence="2">
    <location>
        <begin position="56"/>
        <end position="77"/>
    </location>
</feature>
<dbReference type="RefSeq" id="WP_378248996.1">
    <property type="nucleotide sequence ID" value="NZ_JBHSKF010000010.1"/>
</dbReference>
<comment type="caution">
    <text evidence="3">The sequence shown here is derived from an EMBL/GenBank/DDBJ whole genome shotgun (WGS) entry which is preliminary data.</text>
</comment>
<feature type="region of interest" description="Disordered" evidence="1">
    <location>
        <begin position="138"/>
        <end position="178"/>
    </location>
</feature>
<protein>
    <submittedName>
        <fullName evidence="3">Trp biosynthesis-associated membrane protein</fullName>
    </submittedName>
</protein>
<gene>
    <name evidence="3" type="ORF">ACFPM7_19015</name>
</gene>
<sequence>MAEQPPAKRPLWITVALLPLAACALWGSSALAWGGREKARPGTDVPIAVDVPGSEVAPALVPVALLALAAVAGVLAVSGTPRRALGVVLAAAAVYPVWAGVGADALTWGSATAVAGGALLALAGVVVALTGHRMPRMGSRYSAPANSRTAGESGKPGKARPDLWQSLSDGDDPTDARS</sequence>
<keyword evidence="2" id="KW-1133">Transmembrane helix</keyword>
<keyword evidence="4" id="KW-1185">Reference proteome</keyword>
<dbReference type="InterPro" id="IPR019051">
    <property type="entry name" value="Trp_biosyn_TM_oprn/chp"/>
</dbReference>
<dbReference type="Proteomes" id="UP001596157">
    <property type="component" value="Unassembled WGS sequence"/>
</dbReference>
<dbReference type="EMBL" id="JBHSKF010000010">
    <property type="protein sequence ID" value="MFC5289146.1"/>
    <property type="molecule type" value="Genomic_DNA"/>
</dbReference>
<organism evidence="3 4">
    <name type="scientific">Actinokineospora guangxiensis</name>
    <dbReference type="NCBI Taxonomy" id="1490288"/>
    <lineage>
        <taxon>Bacteria</taxon>
        <taxon>Bacillati</taxon>
        <taxon>Actinomycetota</taxon>
        <taxon>Actinomycetes</taxon>
        <taxon>Pseudonocardiales</taxon>
        <taxon>Pseudonocardiaceae</taxon>
        <taxon>Actinokineospora</taxon>
    </lineage>
</organism>
<proteinExistence type="predicted"/>
<keyword evidence="2" id="KW-0472">Membrane</keyword>
<feature type="transmembrane region" description="Helical" evidence="2">
    <location>
        <begin position="107"/>
        <end position="130"/>
    </location>
</feature>
<evidence type="ECO:0000313" key="4">
    <source>
        <dbReference type="Proteomes" id="UP001596157"/>
    </source>
</evidence>
<feature type="compositionally biased region" description="Acidic residues" evidence="1">
    <location>
        <begin position="169"/>
        <end position="178"/>
    </location>
</feature>
<evidence type="ECO:0000313" key="3">
    <source>
        <dbReference type="EMBL" id="MFC5289146.1"/>
    </source>
</evidence>
<feature type="transmembrane region" description="Helical" evidence="2">
    <location>
        <begin position="84"/>
        <end position="101"/>
    </location>
</feature>
<keyword evidence="2" id="KW-0812">Transmembrane</keyword>
<reference evidence="4" key="1">
    <citation type="journal article" date="2019" name="Int. J. Syst. Evol. Microbiol.">
        <title>The Global Catalogue of Microorganisms (GCM) 10K type strain sequencing project: providing services to taxonomists for standard genome sequencing and annotation.</title>
        <authorList>
            <consortium name="The Broad Institute Genomics Platform"/>
            <consortium name="The Broad Institute Genome Sequencing Center for Infectious Disease"/>
            <person name="Wu L."/>
            <person name="Ma J."/>
        </authorList>
    </citation>
    <scope>NUCLEOTIDE SEQUENCE [LARGE SCALE GENOMIC DNA]</scope>
    <source>
        <strain evidence="4">CCUG 59778</strain>
    </source>
</reference>
<name>A0ABW0ETC5_9PSEU</name>
<evidence type="ECO:0000256" key="2">
    <source>
        <dbReference type="SAM" id="Phobius"/>
    </source>
</evidence>
<dbReference type="Pfam" id="PF09534">
    <property type="entry name" value="Trp_oprn_chp"/>
    <property type="match status" value="2"/>
</dbReference>
<accession>A0ABW0ETC5</accession>
<evidence type="ECO:0000256" key="1">
    <source>
        <dbReference type="SAM" id="MobiDB-lite"/>
    </source>
</evidence>